<proteinExistence type="predicted"/>
<feature type="transmembrane region" description="Helical" evidence="1">
    <location>
        <begin position="190"/>
        <end position="210"/>
    </location>
</feature>
<evidence type="ECO:0000313" key="3">
    <source>
        <dbReference type="Proteomes" id="UP000077177"/>
    </source>
</evidence>
<dbReference type="PATRIC" id="fig|1492898.3.peg.4480"/>
<dbReference type="STRING" id="1492898.SY85_20610"/>
<accession>A0A172U321</accession>
<organism evidence="2 3">
    <name type="scientific">Flavisolibacter tropicus</name>
    <dbReference type="NCBI Taxonomy" id="1492898"/>
    <lineage>
        <taxon>Bacteria</taxon>
        <taxon>Pseudomonadati</taxon>
        <taxon>Bacteroidota</taxon>
        <taxon>Chitinophagia</taxon>
        <taxon>Chitinophagales</taxon>
        <taxon>Chitinophagaceae</taxon>
        <taxon>Flavisolibacter</taxon>
    </lineage>
</organism>
<dbReference type="EMBL" id="CP011390">
    <property type="protein sequence ID" value="ANE53632.1"/>
    <property type="molecule type" value="Genomic_DNA"/>
</dbReference>
<reference evidence="2 3" key="2">
    <citation type="journal article" date="2016" name="Int. J. Syst. Evol. Microbiol.">
        <title>Flavisolibacter tropicus sp. nov., isolated from tropical soil.</title>
        <authorList>
            <person name="Lee J.J."/>
            <person name="Kang M.S."/>
            <person name="Kim G.S."/>
            <person name="Lee C.S."/>
            <person name="Lim S."/>
            <person name="Lee J."/>
            <person name="Roh S.H."/>
            <person name="Kang H."/>
            <person name="Ha J.M."/>
            <person name="Bae S."/>
            <person name="Jung H.Y."/>
            <person name="Kim M.K."/>
        </authorList>
    </citation>
    <scope>NUCLEOTIDE SEQUENCE [LARGE SCALE GENOMIC DNA]</scope>
    <source>
        <strain evidence="2 3">LCS9</strain>
    </source>
</reference>
<dbReference type="InterPro" id="IPR009793">
    <property type="entry name" value="DUF1361"/>
</dbReference>
<dbReference type="AlphaFoldDB" id="A0A172U321"/>
<reference evidence="3" key="1">
    <citation type="submission" date="2015-01" db="EMBL/GenBank/DDBJ databases">
        <title>Flavisolibacter sp./LCS9/ whole genome sequencing.</title>
        <authorList>
            <person name="Kim M.K."/>
            <person name="Srinivasan S."/>
            <person name="Lee J.-J."/>
        </authorList>
    </citation>
    <scope>NUCLEOTIDE SEQUENCE [LARGE SCALE GENOMIC DNA]</scope>
    <source>
        <strain evidence="3">LCS9</strain>
    </source>
</reference>
<feature type="transmembrane region" description="Helical" evidence="1">
    <location>
        <begin position="39"/>
        <end position="58"/>
    </location>
</feature>
<feature type="transmembrane region" description="Helical" evidence="1">
    <location>
        <begin position="101"/>
        <end position="126"/>
    </location>
</feature>
<keyword evidence="1" id="KW-1133">Transmembrane helix</keyword>
<feature type="transmembrane region" description="Helical" evidence="1">
    <location>
        <begin position="12"/>
        <end position="33"/>
    </location>
</feature>
<evidence type="ECO:0008006" key="4">
    <source>
        <dbReference type="Google" id="ProtNLM"/>
    </source>
</evidence>
<keyword evidence="1" id="KW-0812">Transmembrane</keyword>
<keyword evidence="1" id="KW-0472">Membrane</keyword>
<keyword evidence="3" id="KW-1185">Reference proteome</keyword>
<gene>
    <name evidence="2" type="ORF">SY85_20610</name>
</gene>
<sequence>MIKNYFLNKNGLYQILVLLTAFCLALVAFRILYTGEWMFAFLIWNLFLAYLPYSLSSYIAREERHMSKPFLILLLITWLLLIPNSFYIITDLFHLRKQDVIPLWYDLALIMSFAWNGLIVGVLSVRQVEKILQQRWHVYEWLFILPLMYLNALGIFIGRYLRFNSWDVITNPVALIKDVVYLVIHPIRNRFDWCMIICFTVLLSIFYLTLKKMSKMNENEKGTQ</sequence>
<feature type="transmembrane region" description="Helical" evidence="1">
    <location>
        <begin position="138"/>
        <end position="161"/>
    </location>
</feature>
<evidence type="ECO:0000313" key="2">
    <source>
        <dbReference type="EMBL" id="ANE53632.1"/>
    </source>
</evidence>
<protein>
    <recommendedName>
        <fullName evidence="4">DUF1361 domain-containing protein</fullName>
    </recommendedName>
</protein>
<dbReference type="Proteomes" id="UP000077177">
    <property type="component" value="Chromosome"/>
</dbReference>
<dbReference type="KEGG" id="fla:SY85_20610"/>
<evidence type="ECO:0000256" key="1">
    <source>
        <dbReference type="SAM" id="Phobius"/>
    </source>
</evidence>
<feature type="transmembrane region" description="Helical" evidence="1">
    <location>
        <begin position="70"/>
        <end position="89"/>
    </location>
</feature>
<name>A0A172U321_9BACT</name>
<dbReference type="Pfam" id="PF07099">
    <property type="entry name" value="DUF1361"/>
    <property type="match status" value="1"/>
</dbReference>